<reference evidence="1" key="2">
    <citation type="submission" date="2021-04" db="EMBL/GenBank/DDBJ databases">
        <authorList>
            <person name="Gilroy R."/>
        </authorList>
    </citation>
    <scope>NUCLEOTIDE SEQUENCE</scope>
    <source>
        <strain evidence="1">ChiBcec16_6824</strain>
    </source>
</reference>
<dbReference type="AlphaFoldDB" id="A0A9D1Y9H6"/>
<dbReference type="Proteomes" id="UP000823868">
    <property type="component" value="Unassembled WGS sequence"/>
</dbReference>
<reference evidence="1" key="1">
    <citation type="journal article" date="2021" name="PeerJ">
        <title>Extensive microbial diversity within the chicken gut microbiome revealed by metagenomics and culture.</title>
        <authorList>
            <person name="Gilroy R."/>
            <person name="Ravi A."/>
            <person name="Getino M."/>
            <person name="Pursley I."/>
            <person name="Horton D.L."/>
            <person name="Alikhan N.F."/>
            <person name="Baker D."/>
            <person name="Gharbi K."/>
            <person name="Hall N."/>
            <person name="Watson M."/>
            <person name="Adriaenssens E.M."/>
            <person name="Foster-Nyarko E."/>
            <person name="Jarju S."/>
            <person name="Secka A."/>
            <person name="Antonio M."/>
            <person name="Oren A."/>
            <person name="Chaudhuri R.R."/>
            <person name="La Ragione R."/>
            <person name="Hildebrand F."/>
            <person name="Pallen M.J."/>
        </authorList>
    </citation>
    <scope>NUCLEOTIDE SEQUENCE</scope>
    <source>
        <strain evidence="1">ChiBcec16_6824</strain>
    </source>
</reference>
<dbReference type="EMBL" id="DXDX01000176">
    <property type="protein sequence ID" value="HIY22169.1"/>
    <property type="molecule type" value="Genomic_DNA"/>
</dbReference>
<gene>
    <name evidence="1" type="ORF">H9841_09770</name>
</gene>
<proteinExistence type="predicted"/>
<evidence type="ECO:0000313" key="1">
    <source>
        <dbReference type="EMBL" id="HIY22169.1"/>
    </source>
</evidence>
<name>A0A9D1Y9H6_9FIRM</name>
<evidence type="ECO:0000313" key="2">
    <source>
        <dbReference type="Proteomes" id="UP000823868"/>
    </source>
</evidence>
<comment type="caution">
    <text evidence="1">The sequence shown here is derived from an EMBL/GenBank/DDBJ whole genome shotgun (WGS) entry which is preliminary data.</text>
</comment>
<organism evidence="1 2">
    <name type="scientific">Candidatus Flavonifractor merdigallinarum</name>
    <dbReference type="NCBI Taxonomy" id="2838589"/>
    <lineage>
        <taxon>Bacteria</taxon>
        <taxon>Bacillati</taxon>
        <taxon>Bacillota</taxon>
        <taxon>Clostridia</taxon>
        <taxon>Eubacteriales</taxon>
        <taxon>Oscillospiraceae</taxon>
        <taxon>Flavonifractor</taxon>
    </lineage>
</organism>
<accession>A0A9D1Y9H6</accession>
<sequence>MATIFGVTSLKLTQEQETALSAALTKDLSTLYTHSLSFYLAKIPAEDARGGAVDQINFFVCVPPYISIEKKRQTIELLNSTMVREVGYKGPMKVVVLFQYHDDDGVGKDGELFSDIKAQQK</sequence>
<protein>
    <submittedName>
        <fullName evidence="1">Uncharacterized protein</fullName>
    </submittedName>
</protein>